<accession>A0A4U9D949</accession>
<evidence type="ECO:0000313" key="2">
    <source>
        <dbReference type="EMBL" id="VTN12453.1"/>
    </source>
</evidence>
<protein>
    <submittedName>
        <fullName evidence="2">Inner membrane protein yhjD</fullName>
    </submittedName>
</protein>
<dbReference type="AlphaFoldDB" id="A0A4U9D949"/>
<reference evidence="2 3" key="1">
    <citation type="submission" date="2019-04" db="EMBL/GenBank/DDBJ databases">
        <authorList>
            <consortium name="Pathogen Informatics"/>
        </authorList>
    </citation>
    <scope>NUCLEOTIDE SEQUENCE [LARGE SCALE GENOMIC DNA]</scope>
    <source>
        <strain evidence="2 3">NCTC9185</strain>
    </source>
</reference>
<evidence type="ECO:0000313" key="3">
    <source>
        <dbReference type="Proteomes" id="UP000339249"/>
    </source>
</evidence>
<gene>
    <name evidence="2" type="primary">yhjD_1</name>
    <name evidence="2" type="ORF">NCTC9185_04432</name>
</gene>
<dbReference type="EMBL" id="CABDVU010000001">
    <property type="protein sequence ID" value="VTN12453.1"/>
    <property type="molecule type" value="Genomic_DNA"/>
</dbReference>
<organism evidence="2 3">
    <name type="scientific">Raoultella terrigena</name>
    <name type="common">Klebsiella terrigena</name>
    <dbReference type="NCBI Taxonomy" id="577"/>
    <lineage>
        <taxon>Bacteria</taxon>
        <taxon>Pseudomonadati</taxon>
        <taxon>Pseudomonadota</taxon>
        <taxon>Gammaproteobacteria</taxon>
        <taxon>Enterobacterales</taxon>
        <taxon>Enterobacteriaceae</taxon>
        <taxon>Klebsiella/Raoultella group</taxon>
        <taxon>Raoultella</taxon>
    </lineage>
</organism>
<name>A0A4U9D949_RAOTE</name>
<evidence type="ECO:0000256" key="1">
    <source>
        <dbReference type="SAM" id="MobiDB-lite"/>
    </source>
</evidence>
<feature type="region of interest" description="Disordered" evidence="1">
    <location>
        <begin position="1"/>
        <end position="26"/>
    </location>
</feature>
<sequence length="90" mass="9849">MTPENDATRPAQDPGQQPEKSKSTLAAINESAVGQKANQALKSVTGTAEKVQRNPIIAHLIRAAERFNDRLGNQFGAAITYFSFLSMIRY</sequence>
<dbReference type="Proteomes" id="UP000339249">
    <property type="component" value="Unassembled WGS sequence"/>
</dbReference>
<proteinExistence type="predicted"/>